<dbReference type="SUPFAM" id="SSF56672">
    <property type="entry name" value="DNA/RNA polymerases"/>
    <property type="match status" value="1"/>
</dbReference>
<dbReference type="Pfam" id="PF00078">
    <property type="entry name" value="RVT_1"/>
    <property type="match status" value="1"/>
</dbReference>
<dbReference type="InterPro" id="IPR036691">
    <property type="entry name" value="Endo/exonu/phosph_ase_sf"/>
</dbReference>
<dbReference type="Proteomes" id="UP000472265">
    <property type="component" value="Chromosome 3"/>
</dbReference>
<reference evidence="2" key="1">
    <citation type="submission" date="2021-04" db="EMBL/GenBank/DDBJ databases">
        <authorList>
            <consortium name="Wellcome Sanger Institute Data Sharing"/>
        </authorList>
    </citation>
    <scope>NUCLEOTIDE SEQUENCE [LARGE SCALE GENOMIC DNA]</scope>
</reference>
<name>A0A671TDF6_SPAAU</name>
<dbReference type="InterPro" id="IPR005135">
    <property type="entry name" value="Endo/exonuclease/phosphatase"/>
</dbReference>
<sequence length="906" mass="102960">MFLTETWLDQDKSAAVHIESSPPNFSFISETRMHKKGGGVSILFNELLKCKQMFYGSFTSFEYVALQVNSSSRAIFLNIYRPPKYCTYFFDDLVELLSLICTDFDCVLIVGDFNIHVDKPEDRWTKELCCVLDNFGLTQHVTQPTHNRGHILDLVISKGLNISKVLVSDVALSDHYCVFFESDISVHTNVQTQVVSKRYITENTGDIFIDAFSSTPPLSRFSVNDLVLHFNSKITNVMNAIAPTKVKVVSGKKKSPWRNATLVKMEKRECRKAERRWRKTNLQVHFDIYKERLYIFNLELKKSRQSFFSDIITKNKNNARALFATVDRLTNPPVPVAAEHLSTRACNEFASFFTAKIQNIRQAVSATLPGTGGVLSFCPPKPNSNTLTQFDPINDKNLQDIIQHLKSSSCSLDILPAGFFKKVSDCMIPDLPQIVNMSLLSGVFPQAMKTAVIKPLLKKRTLDTLVMNNYRPISNLPILSKIIEKAVFQQLNNYLIINGCFDVFQSGFRPHHSTETALVKVFNDIHSNTDSGKISVLVLLDLSAAFDTVDHNILLDRLENWVGLSGTTLKWFKSYLNERGYFVSIGDYTSEWMKMTSGVPQGSILGPLLFNIYMLPLAQIMENNEICYHSYADDTQIYITISPGDYNPIHTLSRCIEQINDWMCQSFLQLNKDKTEIIVFGSKEERLKVSAQLQSVMLKTTDQARNLGVTVDSDMNFSSHIKTVTKSAYYHLKNISRIRGLMSRQDLEKLVHAFIFSRLDYCNGVLTGLPNNSIRQLQLIQNAAARVLTRTKKVDHITPVLRSLHWLPVYQRIDFKVLLLVYKALNGFGPKYISDLLPRYEPSRPLRSSGTSLLSVPRVRSKHGEAAFSYYAPHIWNKLPENCRSAPTLTSFKSRLKTFLFATAFN</sequence>
<dbReference type="SUPFAM" id="SSF56219">
    <property type="entry name" value="DNase I-like"/>
    <property type="match status" value="1"/>
</dbReference>
<dbReference type="CDD" id="cd01650">
    <property type="entry name" value="RT_nLTR_like"/>
    <property type="match status" value="1"/>
</dbReference>
<reference evidence="2" key="2">
    <citation type="submission" date="2025-08" db="UniProtKB">
        <authorList>
            <consortium name="Ensembl"/>
        </authorList>
    </citation>
    <scope>IDENTIFICATION</scope>
</reference>
<dbReference type="Ensembl" id="ENSSAUT00010000297.1">
    <property type="protein sequence ID" value="ENSSAUP00010000283.1"/>
    <property type="gene ID" value="ENSSAUG00010000151.1"/>
</dbReference>
<protein>
    <recommendedName>
        <fullName evidence="1">Reverse transcriptase domain-containing protein</fullName>
    </recommendedName>
</protein>
<dbReference type="PANTHER" id="PTHR33332">
    <property type="entry name" value="REVERSE TRANSCRIPTASE DOMAIN-CONTAINING PROTEIN"/>
    <property type="match status" value="1"/>
</dbReference>
<feature type="domain" description="Reverse transcriptase" evidence="1">
    <location>
        <begin position="437"/>
        <end position="711"/>
    </location>
</feature>
<dbReference type="GO" id="GO:0003824">
    <property type="term" value="F:catalytic activity"/>
    <property type="evidence" value="ECO:0007669"/>
    <property type="project" value="InterPro"/>
</dbReference>
<dbReference type="PROSITE" id="PS50878">
    <property type="entry name" value="RT_POL"/>
    <property type="match status" value="1"/>
</dbReference>
<evidence type="ECO:0000313" key="3">
    <source>
        <dbReference type="Proteomes" id="UP000472265"/>
    </source>
</evidence>
<dbReference type="AlphaFoldDB" id="A0A671TDF6"/>
<dbReference type="InParanoid" id="A0A671TDF6"/>
<dbReference type="Pfam" id="PF03372">
    <property type="entry name" value="Exo_endo_phos"/>
    <property type="match status" value="1"/>
</dbReference>
<evidence type="ECO:0000259" key="1">
    <source>
        <dbReference type="PROSITE" id="PS50878"/>
    </source>
</evidence>
<keyword evidence="3" id="KW-1185">Reference proteome</keyword>
<dbReference type="GeneTree" id="ENSGT01150000286986"/>
<reference evidence="2" key="3">
    <citation type="submission" date="2025-09" db="UniProtKB">
        <authorList>
            <consortium name="Ensembl"/>
        </authorList>
    </citation>
    <scope>IDENTIFICATION</scope>
</reference>
<dbReference type="Gene3D" id="3.60.10.10">
    <property type="entry name" value="Endonuclease/exonuclease/phosphatase"/>
    <property type="match status" value="1"/>
</dbReference>
<organism evidence="2 3">
    <name type="scientific">Sparus aurata</name>
    <name type="common">Gilthead sea bream</name>
    <dbReference type="NCBI Taxonomy" id="8175"/>
    <lineage>
        <taxon>Eukaryota</taxon>
        <taxon>Metazoa</taxon>
        <taxon>Chordata</taxon>
        <taxon>Craniata</taxon>
        <taxon>Vertebrata</taxon>
        <taxon>Euteleostomi</taxon>
        <taxon>Actinopterygii</taxon>
        <taxon>Neopterygii</taxon>
        <taxon>Teleostei</taxon>
        <taxon>Neoteleostei</taxon>
        <taxon>Acanthomorphata</taxon>
        <taxon>Eupercaria</taxon>
        <taxon>Spariformes</taxon>
        <taxon>Sparidae</taxon>
        <taxon>Sparus</taxon>
    </lineage>
</organism>
<dbReference type="OMA" id="GDYTSEW"/>
<dbReference type="InterPro" id="IPR043502">
    <property type="entry name" value="DNA/RNA_pol_sf"/>
</dbReference>
<evidence type="ECO:0000313" key="2">
    <source>
        <dbReference type="Ensembl" id="ENSSAUP00010000283.1"/>
    </source>
</evidence>
<proteinExistence type="predicted"/>
<dbReference type="InterPro" id="IPR000477">
    <property type="entry name" value="RT_dom"/>
</dbReference>
<accession>A0A671TDF6</accession>